<protein>
    <submittedName>
        <fullName evidence="1">Uncharacterized protein</fullName>
    </submittedName>
</protein>
<evidence type="ECO:0000313" key="1">
    <source>
        <dbReference type="EMBL" id="SPC93887.1"/>
    </source>
</evidence>
<name>A0A2N9FT35_FAGSY</name>
<accession>A0A2N9FT35</accession>
<dbReference type="AlphaFoldDB" id="A0A2N9FT35"/>
<organism evidence="1">
    <name type="scientific">Fagus sylvatica</name>
    <name type="common">Beechnut</name>
    <dbReference type="NCBI Taxonomy" id="28930"/>
    <lineage>
        <taxon>Eukaryota</taxon>
        <taxon>Viridiplantae</taxon>
        <taxon>Streptophyta</taxon>
        <taxon>Embryophyta</taxon>
        <taxon>Tracheophyta</taxon>
        <taxon>Spermatophyta</taxon>
        <taxon>Magnoliopsida</taxon>
        <taxon>eudicotyledons</taxon>
        <taxon>Gunneridae</taxon>
        <taxon>Pentapetalae</taxon>
        <taxon>rosids</taxon>
        <taxon>fabids</taxon>
        <taxon>Fagales</taxon>
        <taxon>Fagaceae</taxon>
        <taxon>Fagus</taxon>
    </lineage>
</organism>
<proteinExistence type="predicted"/>
<dbReference type="EMBL" id="OIVN01001434">
    <property type="protein sequence ID" value="SPC93887.1"/>
    <property type="molecule type" value="Genomic_DNA"/>
</dbReference>
<gene>
    <name evidence="1" type="ORF">FSB_LOCUS21769</name>
</gene>
<reference evidence="1" key="1">
    <citation type="submission" date="2018-02" db="EMBL/GenBank/DDBJ databases">
        <authorList>
            <person name="Cohen D.B."/>
            <person name="Kent A.D."/>
        </authorList>
    </citation>
    <scope>NUCLEOTIDE SEQUENCE</scope>
</reference>
<sequence length="106" mass="12351">MAARRAATGTQIRVYKFSRGRQGPALQHFGSQPAYRRSHSLFLQRNHRRTLEPPVLDLVRLRLRYRSSWRQSDTISRGVEGRGVFDKGAETEKYVFRGYEEGSFYA</sequence>